<dbReference type="EMBL" id="RWGY01000013">
    <property type="protein sequence ID" value="TVU27219.1"/>
    <property type="molecule type" value="Genomic_DNA"/>
</dbReference>
<dbReference type="OrthoDB" id="10564181at2759"/>
<feature type="non-terminal residue" evidence="2">
    <location>
        <position position="1"/>
    </location>
</feature>
<organism evidence="2 3">
    <name type="scientific">Eragrostis curvula</name>
    <name type="common">weeping love grass</name>
    <dbReference type="NCBI Taxonomy" id="38414"/>
    <lineage>
        <taxon>Eukaryota</taxon>
        <taxon>Viridiplantae</taxon>
        <taxon>Streptophyta</taxon>
        <taxon>Embryophyta</taxon>
        <taxon>Tracheophyta</taxon>
        <taxon>Spermatophyta</taxon>
        <taxon>Magnoliopsida</taxon>
        <taxon>Liliopsida</taxon>
        <taxon>Poales</taxon>
        <taxon>Poaceae</taxon>
        <taxon>PACMAD clade</taxon>
        <taxon>Chloridoideae</taxon>
        <taxon>Eragrostideae</taxon>
        <taxon>Eragrostidinae</taxon>
        <taxon>Eragrostis</taxon>
    </lineage>
</organism>
<proteinExistence type="predicted"/>
<feature type="region of interest" description="Disordered" evidence="1">
    <location>
        <begin position="1"/>
        <end position="21"/>
    </location>
</feature>
<dbReference type="Gramene" id="TVU27219">
    <property type="protein sequence ID" value="TVU27219"/>
    <property type="gene ID" value="EJB05_29815"/>
</dbReference>
<dbReference type="PANTHER" id="PTHR36138">
    <property type="entry name" value="EXPRESSED PROTEIN-RELATED"/>
    <property type="match status" value="1"/>
</dbReference>
<evidence type="ECO:0000313" key="3">
    <source>
        <dbReference type="Proteomes" id="UP000324897"/>
    </source>
</evidence>
<gene>
    <name evidence="2" type="ORF">EJB05_29815</name>
</gene>
<feature type="compositionally biased region" description="Polar residues" evidence="1">
    <location>
        <begin position="1"/>
        <end position="10"/>
    </location>
</feature>
<dbReference type="Proteomes" id="UP000324897">
    <property type="component" value="Chromosome 2"/>
</dbReference>
<feature type="region of interest" description="Disordered" evidence="1">
    <location>
        <begin position="46"/>
        <end position="65"/>
    </location>
</feature>
<reference evidence="2 3" key="1">
    <citation type="journal article" date="2019" name="Sci. Rep.">
        <title>A high-quality genome of Eragrostis curvula grass provides insights into Poaceae evolution and supports new strategies to enhance forage quality.</title>
        <authorList>
            <person name="Carballo J."/>
            <person name="Santos B.A.C.M."/>
            <person name="Zappacosta D."/>
            <person name="Garbus I."/>
            <person name="Selva J.P."/>
            <person name="Gallo C.A."/>
            <person name="Diaz A."/>
            <person name="Albertini E."/>
            <person name="Caccamo M."/>
            <person name="Echenique V."/>
        </authorList>
    </citation>
    <scope>NUCLEOTIDE SEQUENCE [LARGE SCALE GENOMIC DNA]</scope>
    <source>
        <strain evidence="3">cv. Victoria</strain>
        <tissue evidence="2">Leaf</tissue>
    </source>
</reference>
<dbReference type="PANTHER" id="PTHR36138:SF13">
    <property type="entry name" value="OS04G0604500 PROTEIN"/>
    <property type="match status" value="1"/>
</dbReference>
<protein>
    <submittedName>
        <fullName evidence="2">Uncharacterized protein</fullName>
    </submittedName>
</protein>
<comment type="caution">
    <text evidence="2">The sequence shown here is derived from an EMBL/GenBank/DDBJ whole genome shotgun (WGS) entry which is preliminary data.</text>
</comment>
<sequence>MANRPANTEEGSSDAPPFVLAPEEKKKMKTVMRRVPDDHVKFVLAARPTPRYGPSPSMRPQEMTDELRRQSARVDEIINSINESQRQLQEKFRHELDTKGYVEVEVEVTDDEEA</sequence>
<keyword evidence="3" id="KW-1185">Reference proteome</keyword>
<evidence type="ECO:0000256" key="1">
    <source>
        <dbReference type="SAM" id="MobiDB-lite"/>
    </source>
</evidence>
<name>A0A5J9UTN1_9POAL</name>
<evidence type="ECO:0000313" key="2">
    <source>
        <dbReference type="EMBL" id="TVU27219.1"/>
    </source>
</evidence>
<accession>A0A5J9UTN1</accession>
<dbReference type="AlphaFoldDB" id="A0A5J9UTN1"/>